<dbReference type="Proteomes" id="UP000572377">
    <property type="component" value="Unassembled WGS sequence"/>
</dbReference>
<keyword evidence="3" id="KW-1185">Reference proteome</keyword>
<feature type="transmembrane region" description="Helical" evidence="1">
    <location>
        <begin position="284"/>
        <end position="302"/>
    </location>
</feature>
<accession>A0A849L0E8</accession>
<feature type="transmembrane region" description="Helical" evidence="1">
    <location>
        <begin position="104"/>
        <end position="123"/>
    </location>
</feature>
<feature type="transmembrane region" description="Helical" evidence="1">
    <location>
        <begin position="74"/>
        <end position="98"/>
    </location>
</feature>
<feature type="transmembrane region" description="Helical" evidence="1">
    <location>
        <begin position="255"/>
        <end position="277"/>
    </location>
</feature>
<evidence type="ECO:0000313" key="2">
    <source>
        <dbReference type="EMBL" id="NNU79733.1"/>
    </source>
</evidence>
<organism evidence="2 3">
    <name type="scientific">Halovulum dunhuangense</name>
    <dbReference type="NCBI Taxonomy" id="1505036"/>
    <lineage>
        <taxon>Bacteria</taxon>
        <taxon>Pseudomonadati</taxon>
        <taxon>Pseudomonadota</taxon>
        <taxon>Alphaproteobacteria</taxon>
        <taxon>Rhodobacterales</taxon>
        <taxon>Paracoccaceae</taxon>
        <taxon>Halovulum</taxon>
    </lineage>
</organism>
<gene>
    <name evidence="2" type="ORF">HMH01_04685</name>
</gene>
<feature type="transmembrane region" description="Helical" evidence="1">
    <location>
        <begin position="170"/>
        <end position="191"/>
    </location>
</feature>
<feature type="transmembrane region" description="Helical" evidence="1">
    <location>
        <begin position="144"/>
        <end position="164"/>
    </location>
</feature>
<feature type="transmembrane region" description="Helical" evidence="1">
    <location>
        <begin position="345"/>
        <end position="363"/>
    </location>
</feature>
<keyword evidence="1" id="KW-0472">Membrane</keyword>
<sequence length="399" mass="40820">MTDRTTRHNRRIHATSLGLTKLADGLIDPKLVLAWLMTALGAPAAMIGLLVPIREAGALLPQLFISGRIRATEAARHVWAMGSAVQGLAAGGIALAVLLLQGPVAGGAILACLAVLALARSVCSASYKHVLGKTVPKSERGQTTGLAGSLSAVGILGFAAILAFGPGPSLPLIAGAVALAAGLWLLAAANFTRLDEPAKAQAEDTEPLAAMRENLGLLKTEPQLRAFILTRGLLIATALAPPFVVTLSAASLDRLGWMVAASALAALVSAWVWGWLSDRSSRKVLALAGLLAALTLAGVALAGRDAPGAVSAALLFLLMIAHQGVRLGRSTHLTDMADAGSRAGFTAVSNTVIGVLLLLGGLYGAVAGLFGTVAVIWIFAAQSLLGARAALRLREVQRQ</sequence>
<keyword evidence="1" id="KW-1133">Transmembrane helix</keyword>
<feature type="transmembrane region" description="Helical" evidence="1">
    <location>
        <begin position="32"/>
        <end position="53"/>
    </location>
</feature>
<feature type="transmembrane region" description="Helical" evidence="1">
    <location>
        <begin position="228"/>
        <end position="249"/>
    </location>
</feature>
<dbReference type="SUPFAM" id="SSF103473">
    <property type="entry name" value="MFS general substrate transporter"/>
    <property type="match status" value="1"/>
</dbReference>
<dbReference type="PANTHER" id="PTHR23526:SF4">
    <property type="entry name" value="INTEGRAL MEMBRANE TRANSPORT PROTEIN"/>
    <property type="match status" value="1"/>
</dbReference>
<proteinExistence type="predicted"/>
<comment type="caution">
    <text evidence="2">The sequence shown here is derived from an EMBL/GenBank/DDBJ whole genome shotgun (WGS) entry which is preliminary data.</text>
</comment>
<dbReference type="EMBL" id="JABFBC010000001">
    <property type="protein sequence ID" value="NNU79733.1"/>
    <property type="molecule type" value="Genomic_DNA"/>
</dbReference>
<keyword evidence="1" id="KW-0812">Transmembrane</keyword>
<dbReference type="AlphaFoldDB" id="A0A849L0E8"/>
<dbReference type="InterPro" id="IPR052528">
    <property type="entry name" value="Sugar_transport-like"/>
</dbReference>
<dbReference type="InterPro" id="IPR036259">
    <property type="entry name" value="MFS_trans_sf"/>
</dbReference>
<name>A0A849L0E8_9RHOB</name>
<evidence type="ECO:0000313" key="3">
    <source>
        <dbReference type="Proteomes" id="UP000572377"/>
    </source>
</evidence>
<protein>
    <submittedName>
        <fullName evidence="2">MFS transporter</fullName>
    </submittedName>
</protein>
<evidence type="ECO:0000256" key="1">
    <source>
        <dbReference type="SAM" id="Phobius"/>
    </source>
</evidence>
<dbReference type="Gene3D" id="1.20.1250.20">
    <property type="entry name" value="MFS general substrate transporter like domains"/>
    <property type="match status" value="1"/>
</dbReference>
<dbReference type="PANTHER" id="PTHR23526">
    <property type="entry name" value="INTEGRAL MEMBRANE TRANSPORT PROTEIN-RELATED"/>
    <property type="match status" value="1"/>
</dbReference>
<feature type="transmembrane region" description="Helical" evidence="1">
    <location>
        <begin position="369"/>
        <end position="391"/>
    </location>
</feature>
<feature type="transmembrane region" description="Helical" evidence="1">
    <location>
        <begin position="308"/>
        <end position="325"/>
    </location>
</feature>
<dbReference type="RefSeq" id="WP_171322948.1">
    <property type="nucleotide sequence ID" value="NZ_JABFBC010000001.1"/>
</dbReference>
<reference evidence="2 3" key="1">
    <citation type="submission" date="2020-05" db="EMBL/GenBank/DDBJ databases">
        <title>Gimesia benthica sp. nov., a novel planctomycete isolated from a deep-sea water sample of the Northwest Indian Ocean.</title>
        <authorList>
            <person name="Wang J."/>
            <person name="Ruan C."/>
            <person name="Song L."/>
            <person name="Zhu Y."/>
            <person name="Li A."/>
            <person name="Zheng X."/>
            <person name="Wang L."/>
            <person name="Lu Z."/>
            <person name="Huang Y."/>
            <person name="Du W."/>
            <person name="Zhou Y."/>
            <person name="Huang L."/>
            <person name="Dai X."/>
        </authorList>
    </citation>
    <scope>NUCLEOTIDE SEQUENCE [LARGE SCALE GENOMIC DNA]</scope>
    <source>
        <strain evidence="2 3">YYQ-30</strain>
    </source>
</reference>